<dbReference type="InterPro" id="IPR016785">
    <property type="entry name" value="ComGD"/>
</dbReference>
<sequence>MKPMSGIKGNNKAGFTLVEALIVLLLVCSFVLLPTVALKKWQQQLEKTFFYYQFEKSVLHLQQVAITDHRGTRIELHKNQQMIIFYTIHTELAWKQLKLPQSIQLESKDTIFFSAGKGNISTDQPGNGNIPKVVFSDGGPITYQFQMGSGRFERK</sequence>
<keyword evidence="3" id="KW-0812">Transmembrane</keyword>
<comment type="subcellular location">
    <subcellularLocation>
        <location evidence="1">Cell surface</location>
    </subcellularLocation>
</comment>
<dbReference type="PIRSF" id="PIRSF021292">
    <property type="entry name" value="Competence_ComGD"/>
    <property type="match status" value="1"/>
</dbReference>
<keyword evidence="2" id="KW-0178">Competence</keyword>
<evidence type="ECO:0000313" key="4">
    <source>
        <dbReference type="EMBL" id="MBO0454795.1"/>
    </source>
</evidence>
<proteinExistence type="predicted"/>
<accession>A0ABS3HMX3</accession>
<keyword evidence="3" id="KW-1133">Transmembrane helix</keyword>
<organism evidence="4 5">
    <name type="scientific">Candidatus Enterococcus murrayae</name>
    <dbReference type="NCBI Taxonomy" id="2815321"/>
    <lineage>
        <taxon>Bacteria</taxon>
        <taxon>Bacillati</taxon>
        <taxon>Bacillota</taxon>
        <taxon>Bacilli</taxon>
        <taxon>Lactobacillales</taxon>
        <taxon>Enterococcaceae</taxon>
        <taxon>Enterococcus</taxon>
    </lineage>
</organism>
<reference evidence="4 5" key="1">
    <citation type="submission" date="2021-03" db="EMBL/GenBank/DDBJ databases">
        <title>Enterococcal diversity collection.</title>
        <authorList>
            <person name="Gilmore M.S."/>
            <person name="Schwartzman J."/>
            <person name="Van Tyne D."/>
            <person name="Martin M."/>
            <person name="Earl A.M."/>
            <person name="Manson A.L."/>
            <person name="Straub T."/>
            <person name="Salamzade R."/>
            <person name="Saavedra J."/>
            <person name="Lebreton F."/>
            <person name="Prichula J."/>
            <person name="Schaufler K."/>
            <person name="Gaca A."/>
            <person name="Sgardioli B."/>
            <person name="Wagenaar J."/>
            <person name="Strong T."/>
        </authorList>
    </citation>
    <scope>NUCLEOTIDE SEQUENCE [LARGE SCALE GENOMIC DNA]</scope>
    <source>
        <strain evidence="4 5">MJM16</strain>
    </source>
</reference>
<dbReference type="RefSeq" id="WP_207110517.1">
    <property type="nucleotide sequence ID" value="NZ_JAFLVR010000072.1"/>
</dbReference>
<keyword evidence="3" id="KW-0472">Membrane</keyword>
<dbReference type="Pfam" id="PF07963">
    <property type="entry name" value="N_methyl"/>
    <property type="match status" value="1"/>
</dbReference>
<evidence type="ECO:0000313" key="5">
    <source>
        <dbReference type="Proteomes" id="UP000664495"/>
    </source>
</evidence>
<comment type="caution">
    <text evidence="4">The sequence shown here is derived from an EMBL/GenBank/DDBJ whole genome shotgun (WGS) entry which is preliminary data.</text>
</comment>
<gene>
    <name evidence="4" type="ORF">JZO85_21235</name>
</gene>
<evidence type="ECO:0000256" key="3">
    <source>
        <dbReference type="SAM" id="Phobius"/>
    </source>
</evidence>
<keyword evidence="5" id="KW-1185">Reference proteome</keyword>
<dbReference type="EMBL" id="JAFLVR010000072">
    <property type="protein sequence ID" value="MBO0454795.1"/>
    <property type="molecule type" value="Genomic_DNA"/>
</dbReference>
<protein>
    <submittedName>
        <fullName evidence="4">Type II secretion system protein</fullName>
    </submittedName>
</protein>
<dbReference type="NCBIfam" id="NF040982">
    <property type="entry name" value="ComGD"/>
    <property type="match status" value="1"/>
</dbReference>
<name>A0ABS3HMX3_9ENTE</name>
<dbReference type="Proteomes" id="UP000664495">
    <property type="component" value="Unassembled WGS sequence"/>
</dbReference>
<feature type="transmembrane region" description="Helical" evidence="3">
    <location>
        <begin position="20"/>
        <end position="38"/>
    </location>
</feature>
<evidence type="ECO:0000256" key="2">
    <source>
        <dbReference type="ARBA" id="ARBA00023287"/>
    </source>
</evidence>
<evidence type="ECO:0000256" key="1">
    <source>
        <dbReference type="ARBA" id="ARBA00004241"/>
    </source>
</evidence>
<dbReference type="InterPro" id="IPR012902">
    <property type="entry name" value="N_methyl_site"/>
</dbReference>